<evidence type="ECO:0000313" key="1">
    <source>
        <dbReference type="EMBL" id="SHF39659.1"/>
    </source>
</evidence>
<dbReference type="OrthoDB" id="1123245at2"/>
<dbReference type="NCBIfam" id="TIGR04131">
    <property type="entry name" value="Bac_Flav_CTERM"/>
    <property type="match status" value="1"/>
</dbReference>
<name>A0A1M5BAX5_9BACT</name>
<dbReference type="EMBL" id="FQUU01000010">
    <property type="protein sequence ID" value="SHF39659.1"/>
    <property type="molecule type" value="Genomic_DNA"/>
</dbReference>
<dbReference type="AlphaFoldDB" id="A0A1M5BAX5"/>
<sequence length="95" mass="11440">MLIGKLIFDYQGLFFSLRNFNDVFRTMVFGNIKSFRLTIYNRWGEIVYETSERNKGWDGTYRQKTQDINVFIWTCHYQLEGEKEKVKKGTVVLIR</sequence>
<evidence type="ECO:0000313" key="2">
    <source>
        <dbReference type="Proteomes" id="UP000184048"/>
    </source>
</evidence>
<dbReference type="Pfam" id="PF13585">
    <property type="entry name" value="CHU_C"/>
    <property type="match status" value="1"/>
</dbReference>
<keyword evidence="2" id="KW-1185">Reference proteome</keyword>
<proteinExistence type="predicted"/>
<gene>
    <name evidence="1" type="ORF">SAMN02745131_02501</name>
</gene>
<dbReference type="InterPro" id="IPR026341">
    <property type="entry name" value="T9SS_type_B"/>
</dbReference>
<reference evidence="1 2" key="1">
    <citation type="submission" date="2016-11" db="EMBL/GenBank/DDBJ databases">
        <authorList>
            <person name="Jaros S."/>
            <person name="Januszkiewicz K."/>
            <person name="Wedrychowicz H."/>
        </authorList>
    </citation>
    <scope>NUCLEOTIDE SEQUENCE [LARGE SCALE GENOMIC DNA]</scope>
    <source>
        <strain evidence="1 2">DSM 18119</strain>
    </source>
</reference>
<dbReference type="STRING" id="1121884.SAMN02745131_02501"/>
<protein>
    <submittedName>
        <fullName evidence="1">Gliding motility-associated C-terminal domain-containing protein</fullName>
    </submittedName>
</protein>
<accession>A0A1M5BAX5</accession>
<organism evidence="1 2">
    <name type="scientific">Flavisolibacter ginsengisoli DSM 18119</name>
    <dbReference type="NCBI Taxonomy" id="1121884"/>
    <lineage>
        <taxon>Bacteria</taxon>
        <taxon>Pseudomonadati</taxon>
        <taxon>Bacteroidota</taxon>
        <taxon>Chitinophagia</taxon>
        <taxon>Chitinophagales</taxon>
        <taxon>Chitinophagaceae</taxon>
        <taxon>Flavisolibacter</taxon>
    </lineage>
</organism>
<dbReference type="Proteomes" id="UP000184048">
    <property type="component" value="Unassembled WGS sequence"/>
</dbReference>
<dbReference type="RefSeq" id="WP_072835677.1">
    <property type="nucleotide sequence ID" value="NZ_FQUU01000010.1"/>
</dbReference>